<keyword evidence="1" id="KW-0812">Transmembrane</keyword>
<name>A0A0A2C5Q0_PROMR</name>
<keyword evidence="1" id="KW-0472">Membrane</keyword>
<dbReference type="Proteomes" id="UP000030392">
    <property type="component" value="Unassembled WGS sequence"/>
</dbReference>
<dbReference type="EMBL" id="JNAX01000013">
    <property type="protein sequence ID" value="KGG20220.1"/>
    <property type="molecule type" value="Genomic_DNA"/>
</dbReference>
<reference evidence="3" key="1">
    <citation type="journal article" date="2014" name="Sci. Data">
        <title>Genomes of diverse isolates of the marine cyanobacterium Prochlorococcus.</title>
        <authorList>
            <person name="Biller S."/>
            <person name="Berube P."/>
            <person name="Thompson J."/>
            <person name="Kelly L."/>
            <person name="Roggensack S."/>
            <person name="Awad L."/>
            <person name="Roache-Johnson K."/>
            <person name="Ding H."/>
            <person name="Giovannoni S.J."/>
            <person name="Moore L.R."/>
            <person name="Chisholm S.W."/>
        </authorList>
    </citation>
    <scope>NUCLEOTIDE SEQUENCE [LARGE SCALE GENOMIC DNA]</scope>
    <source>
        <strain evidence="3">PAC1</strain>
    </source>
</reference>
<evidence type="ECO:0000313" key="2">
    <source>
        <dbReference type="EMBL" id="KGG20220.1"/>
    </source>
</evidence>
<comment type="caution">
    <text evidence="2">The sequence shown here is derived from an EMBL/GenBank/DDBJ whole genome shotgun (WGS) entry which is preliminary data.</text>
</comment>
<dbReference type="RefSeq" id="WP_011295109.1">
    <property type="nucleotide sequence ID" value="NZ_CP138967.1"/>
</dbReference>
<evidence type="ECO:0000313" key="3">
    <source>
        <dbReference type="Proteomes" id="UP000030392"/>
    </source>
</evidence>
<protein>
    <submittedName>
        <fullName evidence="2">Uncharacterized protein</fullName>
    </submittedName>
</protein>
<feature type="transmembrane region" description="Helical" evidence="1">
    <location>
        <begin position="30"/>
        <end position="50"/>
    </location>
</feature>
<proteinExistence type="predicted"/>
<organism evidence="2 3">
    <name type="scientific">Prochlorococcus marinus str. PAC1</name>
    <dbReference type="NCBI Taxonomy" id="59924"/>
    <lineage>
        <taxon>Bacteria</taxon>
        <taxon>Bacillati</taxon>
        <taxon>Cyanobacteriota</taxon>
        <taxon>Cyanophyceae</taxon>
        <taxon>Synechococcales</taxon>
        <taxon>Prochlorococcaceae</taxon>
        <taxon>Prochlorococcus</taxon>
    </lineage>
</organism>
<gene>
    <name evidence="2" type="ORF">EV03_1424</name>
</gene>
<dbReference type="AlphaFoldDB" id="A0A0A2C5Q0"/>
<sequence length="65" mass="7284">MLTTLFVSAFPWLWLAGTDLGINHFTTDLILVVSFAVLTALPMSFLRPIIKKWEQAGVKSSLFTK</sequence>
<keyword evidence="1" id="KW-1133">Transmembrane helix</keyword>
<accession>A0A0A2C5Q0</accession>
<evidence type="ECO:0000256" key="1">
    <source>
        <dbReference type="SAM" id="Phobius"/>
    </source>
</evidence>